<dbReference type="Proteomes" id="UP000573327">
    <property type="component" value="Unassembled WGS sequence"/>
</dbReference>
<dbReference type="EMBL" id="JACHJR010000001">
    <property type="protein sequence ID" value="MBB4951845.1"/>
    <property type="molecule type" value="Genomic_DNA"/>
</dbReference>
<gene>
    <name evidence="2" type="ORF">F4556_000022</name>
    <name evidence="3" type="ORF">F4556_007380</name>
</gene>
<evidence type="ECO:0000256" key="1">
    <source>
        <dbReference type="SAM" id="MobiDB-lite"/>
    </source>
</evidence>
<protein>
    <submittedName>
        <fullName evidence="2">Uncharacterized protein</fullName>
    </submittedName>
</protein>
<dbReference type="AlphaFoldDB" id="A0A7W7WE85"/>
<organism evidence="2 4">
    <name type="scientific">Kitasatospora gansuensis</name>
    <dbReference type="NCBI Taxonomy" id="258050"/>
    <lineage>
        <taxon>Bacteria</taxon>
        <taxon>Bacillati</taxon>
        <taxon>Actinomycetota</taxon>
        <taxon>Actinomycetes</taxon>
        <taxon>Kitasatosporales</taxon>
        <taxon>Streptomycetaceae</taxon>
        <taxon>Kitasatospora</taxon>
    </lineage>
</organism>
<proteinExistence type="predicted"/>
<reference evidence="2 4" key="1">
    <citation type="submission" date="2020-08" db="EMBL/GenBank/DDBJ databases">
        <title>Sequencing the genomes of 1000 actinobacteria strains.</title>
        <authorList>
            <person name="Klenk H.-P."/>
        </authorList>
    </citation>
    <scope>NUCLEOTIDE SEQUENCE [LARGE SCALE GENOMIC DNA]</scope>
    <source>
        <strain evidence="2 4">DSM 44786</strain>
    </source>
</reference>
<keyword evidence="4" id="KW-1185">Reference proteome</keyword>
<feature type="region of interest" description="Disordered" evidence="1">
    <location>
        <begin position="73"/>
        <end position="108"/>
    </location>
</feature>
<sequence>MDHRDVLHQVSAFFVSRAPVRRARTLWSEPGAGSRHRARKGFLRLFLRAVVGGGGAARTARMINLPGALRPGAATRGGARSRGPGCADRRSVRRHRGRPEGAAQAGLVGARSGRGRRCSRSLRLRLRRCRGCVVRSDVRGVCRPRRWAGM</sequence>
<accession>A0A7W7WE85</accession>
<feature type="compositionally biased region" description="Low complexity" evidence="1">
    <location>
        <begin position="73"/>
        <end position="85"/>
    </location>
</feature>
<evidence type="ECO:0000313" key="4">
    <source>
        <dbReference type="Proteomes" id="UP000573327"/>
    </source>
</evidence>
<evidence type="ECO:0000313" key="2">
    <source>
        <dbReference type="EMBL" id="MBB4944487.1"/>
    </source>
</evidence>
<comment type="caution">
    <text evidence="2">The sequence shown here is derived from an EMBL/GenBank/DDBJ whole genome shotgun (WGS) entry which is preliminary data.</text>
</comment>
<evidence type="ECO:0000313" key="3">
    <source>
        <dbReference type="EMBL" id="MBB4951845.1"/>
    </source>
</evidence>
<name>A0A7W7WE85_9ACTN</name>
<dbReference type="EMBL" id="JACHJR010000001">
    <property type="protein sequence ID" value="MBB4944487.1"/>
    <property type="molecule type" value="Genomic_DNA"/>
</dbReference>